<dbReference type="SMART" id="SM00358">
    <property type="entry name" value="DSRM"/>
    <property type="match status" value="1"/>
</dbReference>
<dbReference type="NCBIfam" id="TIGR02191">
    <property type="entry name" value="RNaseIII"/>
    <property type="match status" value="1"/>
</dbReference>
<comment type="subcellular location">
    <subcellularLocation>
        <location evidence="9">Cytoplasm</location>
    </subcellularLocation>
</comment>
<feature type="binding site" evidence="9">
    <location>
        <position position="126"/>
    </location>
    <ligand>
        <name>Mg(2+)</name>
        <dbReference type="ChEBI" id="CHEBI:18420"/>
    </ligand>
</feature>
<evidence type="ECO:0000256" key="4">
    <source>
        <dbReference type="ARBA" id="ARBA00022664"/>
    </source>
</evidence>
<evidence type="ECO:0000256" key="9">
    <source>
        <dbReference type="HAMAP-Rule" id="MF_00104"/>
    </source>
</evidence>
<dbReference type="PANTHER" id="PTHR11207">
    <property type="entry name" value="RIBONUCLEASE III"/>
    <property type="match status" value="1"/>
</dbReference>
<dbReference type="EMBL" id="PEZI01000028">
    <property type="protein sequence ID" value="PIS14703.1"/>
    <property type="molecule type" value="Genomic_DNA"/>
</dbReference>
<keyword evidence="9" id="KW-0699">rRNA-binding</keyword>
<keyword evidence="9" id="KW-0819">tRNA processing</keyword>
<dbReference type="Pfam" id="PF14622">
    <property type="entry name" value="Ribonucleas_3_3"/>
    <property type="match status" value="1"/>
</dbReference>
<evidence type="ECO:0000313" key="12">
    <source>
        <dbReference type="EMBL" id="PIS14703.1"/>
    </source>
</evidence>
<dbReference type="GO" id="GO:0008033">
    <property type="term" value="P:tRNA processing"/>
    <property type="evidence" value="ECO:0007669"/>
    <property type="project" value="UniProtKB-KW"/>
</dbReference>
<dbReference type="Gene3D" id="1.10.1520.10">
    <property type="entry name" value="Ribonuclease III domain"/>
    <property type="match status" value="1"/>
</dbReference>
<dbReference type="CDD" id="cd00593">
    <property type="entry name" value="RIBOc"/>
    <property type="match status" value="1"/>
</dbReference>
<dbReference type="InterPro" id="IPR014720">
    <property type="entry name" value="dsRBD_dom"/>
</dbReference>
<comment type="subunit">
    <text evidence="9">Homodimer.</text>
</comment>
<dbReference type="SUPFAM" id="SSF69065">
    <property type="entry name" value="RNase III domain-like"/>
    <property type="match status" value="1"/>
</dbReference>
<sequence length="240" mass="26901">MANNLEDFSSLETNIKVVFKNKNLLKQAFIHRSYLNEIKEINLQSNERLEFLGDAILSFWVSNEIYNKFPDSPEGSLTLIRTHLVKTETLTKLALTLNLGKYLLMSRGEEDGGGKSNPALLANSFESIVGAIFLDQGLEETARFLRTQFTELLGQISDINSIKDSKSTFQEMAQAKGYSSPTYRQISALGPDHEKTFTMGLYLDEKLIALGTSRSKQEAEEAAAKEALTKKLLEKLPKIK</sequence>
<dbReference type="GO" id="GO:0006397">
    <property type="term" value="P:mRNA processing"/>
    <property type="evidence" value="ECO:0007669"/>
    <property type="project" value="UniProtKB-UniRule"/>
</dbReference>
<dbReference type="HAMAP" id="MF_00104">
    <property type="entry name" value="RNase_III"/>
    <property type="match status" value="1"/>
</dbReference>
<keyword evidence="7 9" id="KW-0378">Hydrolase</keyword>
<protein>
    <recommendedName>
        <fullName evidence="9">Ribonuclease 3</fullName>
        <ecNumber evidence="9">3.1.26.3</ecNumber>
    </recommendedName>
    <alternativeName>
        <fullName evidence="9">Ribonuclease III</fullName>
        <shortName evidence="9">RNase III</shortName>
    </alternativeName>
</protein>
<dbReference type="Gene3D" id="3.30.160.20">
    <property type="match status" value="1"/>
</dbReference>
<dbReference type="InterPro" id="IPR036389">
    <property type="entry name" value="RNase_III_sf"/>
</dbReference>
<dbReference type="Pfam" id="PF00035">
    <property type="entry name" value="dsrm"/>
    <property type="match status" value="1"/>
</dbReference>
<keyword evidence="3 9" id="KW-0698">rRNA processing</keyword>
<dbReference type="PROSITE" id="PS50137">
    <property type="entry name" value="DS_RBD"/>
    <property type="match status" value="1"/>
</dbReference>
<proteinExistence type="inferred from homology"/>
<gene>
    <name evidence="9 12" type="primary">rnc</name>
    <name evidence="12" type="ORF">COT64_01170</name>
</gene>
<evidence type="ECO:0000256" key="1">
    <source>
        <dbReference type="ARBA" id="ARBA00000109"/>
    </source>
</evidence>
<evidence type="ECO:0000313" key="13">
    <source>
        <dbReference type="Proteomes" id="UP000230775"/>
    </source>
</evidence>
<comment type="caution">
    <text evidence="12">The sequence shown here is derived from an EMBL/GenBank/DDBJ whole genome shotgun (WGS) entry which is preliminary data.</text>
</comment>
<feature type="domain" description="RNase III" evidence="11">
    <location>
        <begin position="8"/>
        <end position="137"/>
    </location>
</feature>
<dbReference type="InterPro" id="IPR000999">
    <property type="entry name" value="RNase_III_dom"/>
</dbReference>
<feature type="binding site" evidence="9">
    <location>
        <position position="123"/>
    </location>
    <ligand>
        <name>Mg(2+)</name>
        <dbReference type="ChEBI" id="CHEBI:18420"/>
    </ligand>
</feature>
<accession>A0A2H0WPW7</accession>
<dbReference type="SUPFAM" id="SSF54768">
    <property type="entry name" value="dsRNA-binding domain-like"/>
    <property type="match status" value="1"/>
</dbReference>
<dbReference type="CDD" id="cd10845">
    <property type="entry name" value="DSRM_RNAse_III_family"/>
    <property type="match status" value="1"/>
</dbReference>
<dbReference type="GO" id="GO:0046872">
    <property type="term" value="F:metal ion binding"/>
    <property type="evidence" value="ECO:0007669"/>
    <property type="project" value="UniProtKB-KW"/>
</dbReference>
<evidence type="ECO:0000256" key="5">
    <source>
        <dbReference type="ARBA" id="ARBA00022722"/>
    </source>
</evidence>
<dbReference type="FunFam" id="1.10.1520.10:FF:000001">
    <property type="entry name" value="Ribonuclease 3"/>
    <property type="match status" value="1"/>
</dbReference>
<keyword evidence="6 9" id="KW-0255">Endonuclease</keyword>
<evidence type="ECO:0000256" key="2">
    <source>
        <dbReference type="ARBA" id="ARBA00010183"/>
    </source>
</evidence>
<dbReference type="InterPro" id="IPR011907">
    <property type="entry name" value="RNase_III"/>
</dbReference>
<dbReference type="GO" id="GO:0005737">
    <property type="term" value="C:cytoplasm"/>
    <property type="evidence" value="ECO:0007669"/>
    <property type="project" value="UniProtKB-SubCell"/>
</dbReference>
<dbReference type="GO" id="GO:0003725">
    <property type="term" value="F:double-stranded RNA binding"/>
    <property type="evidence" value="ECO:0007669"/>
    <property type="project" value="TreeGrafter"/>
</dbReference>
<name>A0A2H0WPW7_9BACT</name>
<feature type="domain" description="DRBM" evidence="10">
    <location>
        <begin position="164"/>
        <end position="233"/>
    </location>
</feature>
<dbReference type="Proteomes" id="UP000230775">
    <property type="component" value="Unassembled WGS sequence"/>
</dbReference>
<keyword evidence="9" id="KW-0479">Metal-binding</keyword>
<dbReference type="SMART" id="SM00535">
    <property type="entry name" value="RIBOc"/>
    <property type="match status" value="1"/>
</dbReference>
<feature type="active site" evidence="9">
    <location>
        <position position="126"/>
    </location>
</feature>
<dbReference type="PANTHER" id="PTHR11207:SF0">
    <property type="entry name" value="RIBONUCLEASE 3"/>
    <property type="match status" value="1"/>
</dbReference>
<feature type="binding site" evidence="9">
    <location>
        <position position="50"/>
    </location>
    <ligand>
        <name>Mg(2+)</name>
        <dbReference type="ChEBI" id="CHEBI:18420"/>
    </ligand>
</feature>
<dbReference type="AlphaFoldDB" id="A0A2H0WPW7"/>
<comment type="function">
    <text evidence="9">Digests double-stranded RNA. Involved in the processing of primary rRNA transcript to yield the immediate precursors to the large and small rRNAs (23S and 16S). Processes some mRNAs, and tRNAs when they are encoded in the rRNA operon. Processes pre-crRNA and tracrRNA of type II CRISPR loci if present in the organism.</text>
</comment>
<keyword evidence="9" id="KW-0460">Magnesium</keyword>
<dbReference type="PROSITE" id="PS00517">
    <property type="entry name" value="RNASE_3_1"/>
    <property type="match status" value="1"/>
</dbReference>
<dbReference type="GO" id="GO:0010468">
    <property type="term" value="P:regulation of gene expression"/>
    <property type="evidence" value="ECO:0007669"/>
    <property type="project" value="TreeGrafter"/>
</dbReference>
<comment type="catalytic activity">
    <reaction evidence="1 9">
        <text>Endonucleolytic cleavage to 5'-phosphomonoester.</text>
        <dbReference type="EC" id="3.1.26.3"/>
    </reaction>
</comment>
<feature type="active site" evidence="9">
    <location>
        <position position="54"/>
    </location>
</feature>
<evidence type="ECO:0000256" key="8">
    <source>
        <dbReference type="ARBA" id="ARBA00022884"/>
    </source>
</evidence>
<comment type="cofactor">
    <cofactor evidence="9">
        <name>Mg(2+)</name>
        <dbReference type="ChEBI" id="CHEBI:18420"/>
    </cofactor>
</comment>
<keyword evidence="8 9" id="KW-0694">RNA-binding</keyword>
<evidence type="ECO:0000259" key="10">
    <source>
        <dbReference type="PROSITE" id="PS50137"/>
    </source>
</evidence>
<evidence type="ECO:0000256" key="6">
    <source>
        <dbReference type="ARBA" id="ARBA00022759"/>
    </source>
</evidence>
<organism evidence="12 13">
    <name type="scientific">Candidatus Shapirobacteria bacterium CG09_land_8_20_14_0_10_39_12</name>
    <dbReference type="NCBI Taxonomy" id="1974885"/>
    <lineage>
        <taxon>Bacteria</taxon>
        <taxon>Candidatus Shapironibacteriota</taxon>
    </lineage>
</organism>
<evidence type="ECO:0000256" key="7">
    <source>
        <dbReference type="ARBA" id="ARBA00022801"/>
    </source>
</evidence>
<keyword evidence="4 9" id="KW-0507">mRNA processing</keyword>
<dbReference type="EC" id="3.1.26.3" evidence="9"/>
<reference evidence="13" key="1">
    <citation type="submission" date="2017-09" db="EMBL/GenBank/DDBJ databases">
        <title>Depth-based differentiation of microbial function through sediment-hosted aquifers and enrichment of novel symbionts in the deep terrestrial subsurface.</title>
        <authorList>
            <person name="Probst A.J."/>
            <person name="Ladd B."/>
            <person name="Jarett J.K."/>
            <person name="Geller-Mcgrath D.E."/>
            <person name="Sieber C.M.K."/>
            <person name="Emerson J.B."/>
            <person name="Anantharaman K."/>
            <person name="Thomas B.C."/>
            <person name="Malmstrom R."/>
            <person name="Stieglmeier M."/>
            <person name="Klingl A."/>
            <person name="Woyke T."/>
            <person name="Ryan C.M."/>
            <person name="Banfield J.F."/>
        </authorList>
    </citation>
    <scope>NUCLEOTIDE SEQUENCE [LARGE SCALE GENOMIC DNA]</scope>
</reference>
<keyword evidence="5 9" id="KW-0540">Nuclease</keyword>
<evidence type="ECO:0000256" key="3">
    <source>
        <dbReference type="ARBA" id="ARBA00022552"/>
    </source>
</evidence>
<dbReference type="GO" id="GO:0004525">
    <property type="term" value="F:ribonuclease III activity"/>
    <property type="evidence" value="ECO:0007669"/>
    <property type="project" value="UniProtKB-UniRule"/>
</dbReference>
<dbReference type="PROSITE" id="PS50142">
    <property type="entry name" value="RNASE_3_2"/>
    <property type="match status" value="1"/>
</dbReference>
<dbReference type="GO" id="GO:0019843">
    <property type="term" value="F:rRNA binding"/>
    <property type="evidence" value="ECO:0007669"/>
    <property type="project" value="UniProtKB-KW"/>
</dbReference>
<keyword evidence="9" id="KW-0963">Cytoplasm</keyword>
<dbReference type="GO" id="GO:0006364">
    <property type="term" value="P:rRNA processing"/>
    <property type="evidence" value="ECO:0007669"/>
    <property type="project" value="UniProtKB-UniRule"/>
</dbReference>
<comment type="similarity">
    <text evidence="2">Belongs to the ribonuclease III family.</text>
</comment>
<evidence type="ECO:0000259" key="11">
    <source>
        <dbReference type="PROSITE" id="PS50142"/>
    </source>
</evidence>